<evidence type="ECO:0000256" key="1">
    <source>
        <dbReference type="SAM" id="MobiDB-lite"/>
    </source>
</evidence>
<accession>A0ABU4BC67</accession>
<evidence type="ECO:0000313" key="2">
    <source>
        <dbReference type="EMBL" id="MDV6261794.1"/>
    </source>
</evidence>
<dbReference type="EMBL" id="JAWLJX010000002">
    <property type="protein sequence ID" value="MDV6261794.1"/>
    <property type="molecule type" value="Genomic_DNA"/>
</dbReference>
<name>A0ABU4BC67_9NOCA</name>
<organism evidence="2 3">
    <name type="scientific">Rhodococcoides yunnanense</name>
    <dbReference type="NCBI Taxonomy" id="278209"/>
    <lineage>
        <taxon>Bacteria</taxon>
        <taxon>Bacillati</taxon>
        <taxon>Actinomycetota</taxon>
        <taxon>Actinomycetes</taxon>
        <taxon>Mycobacteriales</taxon>
        <taxon>Nocardiaceae</taxon>
        <taxon>Rhodococcoides</taxon>
    </lineage>
</organism>
<keyword evidence="3" id="KW-1185">Reference proteome</keyword>
<dbReference type="RefSeq" id="WP_317564274.1">
    <property type="nucleotide sequence ID" value="NZ_JAWLJX010000002.1"/>
</dbReference>
<reference evidence="2 3" key="1">
    <citation type="submission" date="2023-10" db="EMBL/GenBank/DDBJ databases">
        <title>Development of a sustainable strategy for remediation of hydrocarbon-contaminated territories based on the waste exchange concept.</title>
        <authorList>
            <person name="Krivoruchko A."/>
        </authorList>
    </citation>
    <scope>NUCLEOTIDE SEQUENCE [LARGE SCALE GENOMIC DNA]</scope>
    <source>
        <strain evidence="2 3">IEGM 1323</strain>
    </source>
</reference>
<gene>
    <name evidence="2" type="ORF">R3P96_10610</name>
</gene>
<evidence type="ECO:0000313" key="3">
    <source>
        <dbReference type="Proteomes" id="UP001185755"/>
    </source>
</evidence>
<proteinExistence type="predicted"/>
<comment type="caution">
    <text evidence="2">The sequence shown here is derived from an EMBL/GenBank/DDBJ whole genome shotgun (WGS) entry which is preliminary data.</text>
</comment>
<sequence>MPPALCRRAITDTHRHTPTVRFEPPPARPTFRPGQHRRDDSHNSGIDVHSPAIRALVDELVSIIDSFDHSGDDITTKFFGRVRVEDTTVVW</sequence>
<protein>
    <submittedName>
        <fullName evidence="2">Uncharacterized protein</fullName>
    </submittedName>
</protein>
<dbReference type="Proteomes" id="UP001185755">
    <property type="component" value="Unassembled WGS sequence"/>
</dbReference>
<feature type="region of interest" description="Disordered" evidence="1">
    <location>
        <begin position="1"/>
        <end position="48"/>
    </location>
</feature>